<evidence type="ECO:0000313" key="1">
    <source>
        <dbReference type="EMBL" id="MCS0597966.1"/>
    </source>
</evidence>
<gene>
    <name evidence="1" type="ORF">NX780_16580</name>
</gene>
<dbReference type="EMBL" id="JANUHA010000012">
    <property type="protein sequence ID" value="MCS0597966.1"/>
    <property type="molecule type" value="Genomic_DNA"/>
</dbReference>
<proteinExistence type="predicted"/>
<keyword evidence="2" id="KW-1185">Reference proteome</keyword>
<reference evidence="1 2" key="1">
    <citation type="submission" date="2022-08" db="EMBL/GenBank/DDBJ databases">
        <title>Reclassification of Massilia species as members of the genera Telluria, Duganella, Pseudoduganella, Mokoshia gen. nov. and Zemynaea gen. nov. using orthogonal and non-orthogonal genome-based approaches.</title>
        <authorList>
            <person name="Bowman J.P."/>
        </authorList>
    </citation>
    <scope>NUCLEOTIDE SEQUENCE [LARGE SCALE GENOMIC DNA]</scope>
    <source>
        <strain evidence="1 2">JCM 31661</strain>
    </source>
</reference>
<dbReference type="RefSeq" id="WP_258828984.1">
    <property type="nucleotide sequence ID" value="NZ_JANUHA010000012.1"/>
</dbReference>
<protein>
    <submittedName>
        <fullName evidence="1">Sbal_3080 family lipoprotein</fullName>
    </submittedName>
</protein>
<comment type="caution">
    <text evidence="1">The sequence shown here is derived from an EMBL/GenBank/DDBJ whole genome shotgun (WGS) entry which is preliminary data.</text>
</comment>
<evidence type="ECO:0000313" key="2">
    <source>
        <dbReference type="Proteomes" id="UP001206572"/>
    </source>
</evidence>
<keyword evidence="1" id="KW-0449">Lipoprotein</keyword>
<dbReference type="NCBIfam" id="NF040519">
    <property type="entry name" value="Sbal_3080_fam"/>
    <property type="match status" value="1"/>
</dbReference>
<sequence length="141" mass="15994">MKKIIFVVLATSLLQACTSVNVRKVDASAHAVKLVCIEENPKVLVNDMLSVLEEGFQRHDIRTLVYRDKAPDRCEYTLWYTATRGWDFTPFLNRAELRLRRNSETIASANYEHSGGFALNKWASTSSKLSPVIDELLSGFK</sequence>
<name>A0ABT2ANZ0_9BURK</name>
<dbReference type="Proteomes" id="UP001206572">
    <property type="component" value="Unassembled WGS sequence"/>
</dbReference>
<accession>A0ABT2ANZ0</accession>
<organism evidence="1 2">
    <name type="scientific">Massilia agri</name>
    <dbReference type="NCBI Taxonomy" id="1886785"/>
    <lineage>
        <taxon>Bacteria</taxon>
        <taxon>Pseudomonadati</taxon>
        <taxon>Pseudomonadota</taxon>
        <taxon>Betaproteobacteria</taxon>
        <taxon>Burkholderiales</taxon>
        <taxon>Oxalobacteraceae</taxon>
        <taxon>Telluria group</taxon>
        <taxon>Massilia</taxon>
    </lineage>
</organism>
<dbReference type="PROSITE" id="PS51257">
    <property type="entry name" value="PROKAR_LIPOPROTEIN"/>
    <property type="match status" value="1"/>
</dbReference>